<dbReference type="Proteomes" id="UP001318040">
    <property type="component" value="Chromosome 45"/>
</dbReference>
<sequence>MSKKISRTMDTDPSEELCLIDKRITSLRDVPLHSRLRAVNLHCNQIARLEGLGRLPQLAHLDLSSNRLERIEGLASLACLRTLNLSCNHLTSVQGLQGLACMHWLNVSYNRITDLVGLRDLHGPDYQLSHLEAHGNRLADVDALVAALGGLHCLSVLVLRKDGQANPVCRVTGYRERVFEAVLSLQSLDGHDALGTELSSSREEPRLAELRDLEDFLDVLDHCDDDRIAERGASLSTEGPTAPCYRRHRTTGQGDAANGSEEEPGTGGGASERRIEKLEEQISTLLRQVPNDAAASSSPARPRAKRDVDDTSESERDGSAGPCPGPARRGRVPSRRRPTEAPRQRTAAATAGGGGGGGVQKLAKSRRRKGGSPGPGTDASVTAATSDSVAVAGVDRRANRGRPSIHLDPASTEESTYRALVRELDLERERRWKAEQATRELTERLRGLQAQAGQERELHGTALHVTNRLQQGLLKEREEKEKLRALLAQLQAGAESSSREAAAARQADERQRKQLRALEQNLEGLQAQRLQQQTAELKKTQAAEMRALAMQREAELLRTSQRQQQDKVQQLQELLAAREQDHRKAIESRVPLDGPEFKQALDRERARVEEQHAEALRVHQDRVEALTLQYAHLEDEFRAALSIEATRYQEVKLAFDRAAEELAKQTAELAATRDKERRSATLVRELTVMVKEQKGRLSELARARQEAGALIKRQAQALDGAAEEDKRRTVQLELLRKEKSHLVSQLKVLESVADGLRSERHAWGHELAQQGAALSQDRGRMEARIESLQAEADSLRKQAERDADALKIKTKILDDQTETIRKLKEGLQERDETVRRARDESLAARREMESRLAEQTAAGRELQERVERLDDRKEQLELELEEARDRLGRATREHEATNRKWSEKAQLLSRLEGQVRQMKEGFDAKEARLQQERDQAIKAHKAALAKLREADDAFRRQLESTHAAHQAELARVSTDRQRQVEAANLSVQRVEEEMRALLRETASGKKSTEEKIRRLTAALTELQQDL</sequence>
<dbReference type="PROSITE" id="PS51450">
    <property type="entry name" value="LRR"/>
    <property type="match status" value="3"/>
</dbReference>
<gene>
    <name evidence="16" type="primary">LRRCC1</name>
</gene>
<comment type="function">
    <text evidence="10">Required for the organization of the mitotic spindle. Maintains the structural integrity of centrosomes during mitosis.</text>
</comment>
<evidence type="ECO:0000256" key="4">
    <source>
        <dbReference type="ARBA" id="ARBA00022618"/>
    </source>
</evidence>
<dbReference type="Pfam" id="PF12799">
    <property type="entry name" value="LRR_4"/>
    <property type="match status" value="1"/>
</dbReference>
<organism evidence="15 16">
    <name type="scientific">Petromyzon marinus</name>
    <name type="common">Sea lamprey</name>
    <dbReference type="NCBI Taxonomy" id="7757"/>
    <lineage>
        <taxon>Eukaryota</taxon>
        <taxon>Metazoa</taxon>
        <taxon>Chordata</taxon>
        <taxon>Craniata</taxon>
        <taxon>Vertebrata</taxon>
        <taxon>Cyclostomata</taxon>
        <taxon>Hyperoartia</taxon>
        <taxon>Petromyzontiformes</taxon>
        <taxon>Petromyzontidae</taxon>
        <taxon>Petromyzon</taxon>
    </lineage>
</organism>
<keyword evidence="8" id="KW-0206">Cytoskeleton</keyword>
<evidence type="ECO:0000256" key="7">
    <source>
        <dbReference type="ARBA" id="ARBA00023054"/>
    </source>
</evidence>
<feature type="compositionally biased region" description="Low complexity" evidence="14">
    <location>
        <begin position="491"/>
        <end position="505"/>
    </location>
</feature>
<protein>
    <recommendedName>
        <fullName evidence="12">Leucine-rich repeat and coiled-coil domain-containing protein 1</fullName>
    </recommendedName>
</protein>
<dbReference type="KEGG" id="pmrn:116952093"/>
<keyword evidence="4" id="KW-0132">Cell division</keyword>
<keyword evidence="9" id="KW-0131">Cell cycle</keyword>
<feature type="compositionally biased region" description="Basic and acidic residues" evidence="14">
    <location>
        <begin position="305"/>
        <end position="318"/>
    </location>
</feature>
<keyword evidence="7 13" id="KW-0175">Coiled coil</keyword>
<dbReference type="RefSeq" id="XP_032827022.1">
    <property type="nucleotide sequence ID" value="XM_032971131.1"/>
</dbReference>
<evidence type="ECO:0000313" key="16">
    <source>
        <dbReference type="RefSeq" id="XP_032827022.1"/>
    </source>
</evidence>
<dbReference type="PANTHER" id="PTHR46652:SF8">
    <property type="entry name" value="LEUCINE RICH REPEAT CONTAINING 23"/>
    <property type="match status" value="1"/>
</dbReference>
<feature type="region of interest" description="Disordered" evidence="14">
    <location>
        <begin position="830"/>
        <end position="868"/>
    </location>
</feature>
<feature type="region of interest" description="Disordered" evidence="14">
    <location>
        <begin position="231"/>
        <end position="272"/>
    </location>
</feature>
<evidence type="ECO:0000256" key="14">
    <source>
        <dbReference type="SAM" id="MobiDB-lite"/>
    </source>
</evidence>
<comment type="similarity">
    <text evidence="11">Belongs to the LRRCC1 family.</text>
</comment>
<evidence type="ECO:0000256" key="6">
    <source>
        <dbReference type="ARBA" id="ARBA00022776"/>
    </source>
</evidence>
<feature type="compositionally biased region" description="Basic and acidic residues" evidence="14">
    <location>
        <begin position="830"/>
        <end position="852"/>
    </location>
</feature>
<evidence type="ECO:0000256" key="2">
    <source>
        <dbReference type="ARBA" id="ARBA00022490"/>
    </source>
</evidence>
<keyword evidence="2" id="KW-0963">Cytoplasm</keyword>
<dbReference type="GO" id="GO:0051301">
    <property type="term" value="P:cell division"/>
    <property type="evidence" value="ECO:0007669"/>
    <property type="project" value="UniProtKB-KW"/>
</dbReference>
<comment type="subcellular location">
    <subcellularLocation>
        <location evidence="1">Cytoplasm</location>
        <location evidence="1">Cytoskeleton</location>
        <location evidence="1">Microtubule organizing center</location>
        <location evidence="1">Centrosome</location>
        <location evidence="1">Centriole</location>
    </subcellularLocation>
</comment>
<dbReference type="SUPFAM" id="SSF52075">
    <property type="entry name" value="Outer arm dynein light chain 1"/>
    <property type="match status" value="1"/>
</dbReference>
<dbReference type="InterPro" id="IPR001611">
    <property type="entry name" value="Leu-rich_rpt"/>
</dbReference>
<evidence type="ECO:0000256" key="10">
    <source>
        <dbReference type="ARBA" id="ARBA00054059"/>
    </source>
</evidence>
<accession>A0AAJ7TZP3</accession>
<evidence type="ECO:0000256" key="9">
    <source>
        <dbReference type="ARBA" id="ARBA00023306"/>
    </source>
</evidence>
<dbReference type="Gene3D" id="3.80.10.10">
    <property type="entry name" value="Ribonuclease Inhibitor"/>
    <property type="match status" value="2"/>
</dbReference>
<keyword evidence="15" id="KW-1185">Reference proteome</keyword>
<dbReference type="PANTHER" id="PTHR46652">
    <property type="entry name" value="LEUCINE-RICH REPEAT AND IQ DOMAIN-CONTAINING PROTEIN 1-RELATED"/>
    <property type="match status" value="1"/>
</dbReference>
<dbReference type="InterPro" id="IPR050836">
    <property type="entry name" value="SDS22/Internalin_LRR"/>
</dbReference>
<feature type="region of interest" description="Disordered" evidence="14">
    <location>
        <begin position="287"/>
        <end position="416"/>
    </location>
</feature>
<evidence type="ECO:0000313" key="15">
    <source>
        <dbReference type="Proteomes" id="UP001318040"/>
    </source>
</evidence>
<keyword evidence="6" id="KW-0498">Mitosis</keyword>
<dbReference type="InterPro" id="IPR025875">
    <property type="entry name" value="Leu-rich_rpt_4"/>
</dbReference>
<name>A0AAJ7TZP3_PETMA</name>
<reference evidence="16" key="1">
    <citation type="submission" date="2025-08" db="UniProtKB">
        <authorList>
            <consortium name="RefSeq"/>
        </authorList>
    </citation>
    <scope>IDENTIFICATION</scope>
    <source>
        <tissue evidence="16">Sperm</tissue>
    </source>
</reference>
<keyword evidence="5" id="KW-0677">Repeat</keyword>
<dbReference type="SMART" id="SM00365">
    <property type="entry name" value="LRR_SD22"/>
    <property type="match status" value="2"/>
</dbReference>
<dbReference type="GO" id="GO:0005814">
    <property type="term" value="C:centriole"/>
    <property type="evidence" value="ECO:0007669"/>
    <property type="project" value="UniProtKB-SubCell"/>
</dbReference>
<feature type="compositionally biased region" description="Low complexity" evidence="14">
    <location>
        <begin position="375"/>
        <end position="393"/>
    </location>
</feature>
<dbReference type="CTD" id="85444"/>
<evidence type="ECO:0000256" key="5">
    <source>
        <dbReference type="ARBA" id="ARBA00022737"/>
    </source>
</evidence>
<evidence type="ECO:0000256" key="13">
    <source>
        <dbReference type="SAM" id="Coils"/>
    </source>
</evidence>
<evidence type="ECO:0000256" key="8">
    <source>
        <dbReference type="ARBA" id="ARBA00023212"/>
    </source>
</evidence>
<evidence type="ECO:0000256" key="11">
    <source>
        <dbReference type="ARBA" id="ARBA00061329"/>
    </source>
</evidence>
<evidence type="ECO:0000256" key="1">
    <source>
        <dbReference type="ARBA" id="ARBA00004114"/>
    </source>
</evidence>
<proteinExistence type="inferred from homology"/>
<dbReference type="InterPro" id="IPR032675">
    <property type="entry name" value="LRR_dom_sf"/>
</dbReference>
<feature type="coiled-coil region" evidence="13">
    <location>
        <begin position="980"/>
        <end position="1025"/>
    </location>
</feature>
<dbReference type="AlphaFoldDB" id="A0AAJ7TZP3"/>
<dbReference type="FunFam" id="3.80.10.10:FF:000148">
    <property type="entry name" value="Leucine rich repeat and coiled-coil centrosomal protein 1"/>
    <property type="match status" value="1"/>
</dbReference>
<keyword evidence="3" id="KW-0433">Leucine-rich repeat</keyword>
<evidence type="ECO:0000256" key="12">
    <source>
        <dbReference type="ARBA" id="ARBA00067351"/>
    </source>
</evidence>
<evidence type="ECO:0000256" key="3">
    <source>
        <dbReference type="ARBA" id="ARBA00022614"/>
    </source>
</evidence>
<feature type="region of interest" description="Disordered" evidence="14">
    <location>
        <begin position="491"/>
        <end position="511"/>
    </location>
</feature>